<dbReference type="ExpressionAtlas" id="A0A178VXR0">
    <property type="expression patterns" value="baseline and differential"/>
</dbReference>
<gene>
    <name evidence="2" type="ordered locus">AXX17_At2g01320</name>
</gene>
<organism evidence="2 3">
    <name type="scientific">Arabidopsis thaliana</name>
    <name type="common">Mouse-ear cress</name>
    <dbReference type="NCBI Taxonomy" id="3702"/>
    <lineage>
        <taxon>Eukaryota</taxon>
        <taxon>Viridiplantae</taxon>
        <taxon>Streptophyta</taxon>
        <taxon>Embryophyta</taxon>
        <taxon>Tracheophyta</taxon>
        <taxon>Spermatophyta</taxon>
        <taxon>Magnoliopsida</taxon>
        <taxon>eudicotyledons</taxon>
        <taxon>Gunneridae</taxon>
        <taxon>Pentapetalae</taxon>
        <taxon>rosids</taxon>
        <taxon>malvids</taxon>
        <taxon>Brassicales</taxon>
        <taxon>Brassicaceae</taxon>
        <taxon>Camelineae</taxon>
        <taxon>Arabidopsis</taxon>
    </lineage>
</organism>
<name>A0A178VXR0_ARATH</name>
<dbReference type="InterPro" id="IPR025886">
    <property type="entry name" value="PP2-like"/>
</dbReference>
<proteinExistence type="predicted"/>
<dbReference type="InterPro" id="IPR001810">
    <property type="entry name" value="F-box_dom"/>
</dbReference>
<dbReference type="Pfam" id="PF00646">
    <property type="entry name" value="F-box"/>
    <property type="match status" value="1"/>
</dbReference>
<sequence>MGQKLGVDSRQKIRQVLGSSSKVQKHDVESIGGGGGEIVPGHSPFDDLPEDCISNIISFTSPRDVCVSASVSKSFAHAVQCDSIWEKFLPSEYESLIPPWRVFSSKKDLYFTLCYDPVLVEDGKKSFWLETASGKKCVLLAAKELWITGGNNPEYWQWIELCESSFEKVPELLNNRSFQMGGSMSTQILSLGTHYSVYIVYKIKDERHGLRDLPIQVGVGFKGQEMPKQFICFDESTDKTKEWPKKKLMKSKKRGDGWMEAEIGDFFNDGGLMGFDEVQVSIVDVTSPNLKCGVMIEGIEFRPKDSEENYRMGQKHGVDTRGKGAEFCGCWEILTEFINGSSASFDDLPDDCLAIISSFTSTPRDAFLAALVSKSFGLQFNSDSVWEKFLPPPDYVSLLPKSRVFSSKKELYFALCDPFPNHNGKMSFRLDKASGKKCVMLSAKKLLISRVVNPKYWKWISIPESRFDEVPELLNIDSFDIRGVLNTRIISPGTHYSAYIVYTKTSHFNGFQTSPIQAGVGFQRHGMSKTFIRFDSKKRQDGWMEAKIGDFYNEGGLIGFNLIEVSVVDVARYPHMNMKSGLIIEGIEFRPKDSR</sequence>
<dbReference type="Gene3D" id="1.20.1280.50">
    <property type="match status" value="1"/>
</dbReference>
<accession>A0A178VXR0</accession>
<dbReference type="PANTHER" id="PTHR32278:SF57">
    <property type="entry name" value="F-BOX PROTEIN PP2-B2-RELATED"/>
    <property type="match status" value="1"/>
</dbReference>
<dbReference type="InterPro" id="IPR036047">
    <property type="entry name" value="F-box-like_dom_sf"/>
</dbReference>
<dbReference type="FunFam" id="1.20.1280.50:FF:000112">
    <property type="entry name" value="F-box protein PP2-B1"/>
    <property type="match status" value="1"/>
</dbReference>
<dbReference type="SUPFAM" id="SSF81383">
    <property type="entry name" value="F-box domain"/>
    <property type="match status" value="2"/>
</dbReference>
<evidence type="ECO:0000313" key="2">
    <source>
        <dbReference type="EMBL" id="OAP11127.1"/>
    </source>
</evidence>
<dbReference type="PANTHER" id="PTHR32278">
    <property type="entry name" value="F-BOX DOMAIN-CONTAINING PROTEIN"/>
    <property type="match status" value="1"/>
</dbReference>
<evidence type="ECO:0000313" key="3">
    <source>
        <dbReference type="Proteomes" id="UP000078284"/>
    </source>
</evidence>
<dbReference type="Proteomes" id="UP000078284">
    <property type="component" value="Chromosome 2"/>
</dbReference>
<reference evidence="3" key="1">
    <citation type="journal article" date="2016" name="Proc. Natl. Acad. Sci. U.S.A.">
        <title>Chromosome-level assembly of Arabidopsis thaliana Ler reveals the extent of translocation and inversion polymorphisms.</title>
        <authorList>
            <person name="Zapata L."/>
            <person name="Ding J."/>
            <person name="Willing E.M."/>
            <person name="Hartwig B."/>
            <person name="Bezdan D."/>
            <person name="Jiao W.B."/>
            <person name="Patel V."/>
            <person name="Velikkakam James G."/>
            <person name="Koornneef M."/>
            <person name="Ossowski S."/>
            <person name="Schneeberger K."/>
        </authorList>
    </citation>
    <scope>NUCLEOTIDE SEQUENCE [LARGE SCALE GENOMIC DNA]</scope>
    <source>
        <strain evidence="3">cv. Landsberg erecta</strain>
    </source>
</reference>
<dbReference type="PROSITE" id="PS50181">
    <property type="entry name" value="FBOX"/>
    <property type="match status" value="1"/>
</dbReference>
<protein>
    <submittedName>
        <fullName evidence="2">PP2-B6</fullName>
    </submittedName>
</protein>
<dbReference type="Pfam" id="PF14299">
    <property type="entry name" value="PP2"/>
    <property type="match status" value="2"/>
</dbReference>
<dbReference type="CDD" id="cd22162">
    <property type="entry name" value="F-box_AtSKIP3-like"/>
    <property type="match status" value="2"/>
</dbReference>
<comment type="caution">
    <text evidence="2">The sequence shown here is derived from an EMBL/GenBank/DDBJ whole genome shotgun (WGS) entry which is preliminary data.</text>
</comment>
<dbReference type="AlphaFoldDB" id="A0A178VXR0"/>
<evidence type="ECO:0000259" key="1">
    <source>
        <dbReference type="PROSITE" id="PS50181"/>
    </source>
</evidence>
<dbReference type="EMBL" id="LUHQ01000002">
    <property type="protein sequence ID" value="OAP11127.1"/>
    <property type="molecule type" value="Genomic_DNA"/>
</dbReference>
<feature type="domain" description="F-box" evidence="1">
    <location>
        <begin position="42"/>
        <end position="88"/>
    </location>
</feature>
<dbReference type="SMART" id="SM00256">
    <property type="entry name" value="FBOX"/>
    <property type="match status" value="2"/>
</dbReference>